<accession>A0A9E2NPV4</accession>
<organism evidence="3 4">
    <name type="scientific">Candidatus Faecalibacterium intestinavium</name>
    <dbReference type="NCBI Taxonomy" id="2838580"/>
    <lineage>
        <taxon>Bacteria</taxon>
        <taxon>Bacillati</taxon>
        <taxon>Bacillota</taxon>
        <taxon>Clostridia</taxon>
        <taxon>Eubacteriales</taxon>
        <taxon>Oscillospiraceae</taxon>
        <taxon>Faecalibacterium</taxon>
    </lineage>
</organism>
<protein>
    <submittedName>
        <fullName evidence="3">Amylo-alpha-1,6-glucosidase</fullName>
    </submittedName>
</protein>
<dbReference type="Pfam" id="PF12439">
    <property type="entry name" value="GDE_N"/>
    <property type="match status" value="1"/>
</dbReference>
<dbReference type="SUPFAM" id="SSF48208">
    <property type="entry name" value="Six-hairpin glycosidases"/>
    <property type="match status" value="1"/>
</dbReference>
<dbReference type="InterPro" id="IPR012341">
    <property type="entry name" value="6hp_glycosidase-like_sf"/>
</dbReference>
<dbReference type="GO" id="GO:0005980">
    <property type="term" value="P:glycogen catabolic process"/>
    <property type="evidence" value="ECO:0007669"/>
    <property type="project" value="InterPro"/>
</dbReference>
<dbReference type="GO" id="GO:0004135">
    <property type="term" value="F:amylo-alpha-1,6-glucosidase activity"/>
    <property type="evidence" value="ECO:0007669"/>
    <property type="project" value="InterPro"/>
</dbReference>
<dbReference type="Gene3D" id="1.50.10.10">
    <property type="match status" value="1"/>
</dbReference>
<sequence>MRFIYGKQDFADGVRGQENCFLLTNGLGGFCSQNLVGGASRNDHAVLMACLRAPNVRWSILHRLEERLTVGSGKEVFLSSQELAGGAAEEGWKNLSLVEVDGLPRWVWQYGGVQVEKRMAMDWEQNTVALRYTLTNAADTPCTLTVKPWMQFIPKGKKLPEGQTFRLEGNTVHAAGLALHIFTNGALTSAALEYQTLSYRYDACDGRPETGRAAANHTIARRAEPGQTEVLEIVFSLEKNPPSACEILHSAAARWQAWQGQGNFRSPAARQLAGASAAFLARRASTGGKTILAGYPFFEDWGRDTMIALPGCALATGRFEEAKSILNTFLQYEQEGLMPNLFPEGKSAPMYNTVDAALLWINDVWLYAQYTGDMDWVRQAWPVMERIVSAYRRGTRFGIHMDADGLIAAGQGLDQVTWMDVRIGEILPTPRHGKPVEINAYWYNALRILEQLAPQAGQEGGAYGALADTVRRSFREKFWMEEKGYLRDVLSGTGQDEQIRCNQIWALSMPFTMLDPAQEARVLQTVWQHLYTPVGLRTLSPRDPAFHPAYGGPQKQRDLAYHQGTVWPFPLGAFYLAWLKVNGYSDGAKAQVEDWLLALEPALREGCVGQLPEIYDGENPTASRGCFAQAWSVGELLRVYEALERPAPALLKQ</sequence>
<evidence type="ECO:0000313" key="4">
    <source>
        <dbReference type="Proteomes" id="UP000824178"/>
    </source>
</evidence>
<dbReference type="InterPro" id="IPR010401">
    <property type="entry name" value="AGL/Gdb1"/>
</dbReference>
<evidence type="ECO:0000259" key="2">
    <source>
        <dbReference type="Pfam" id="PF12439"/>
    </source>
</evidence>
<dbReference type="PANTHER" id="PTHR10569">
    <property type="entry name" value="GLYCOGEN DEBRANCHING ENZYME"/>
    <property type="match status" value="1"/>
</dbReference>
<proteinExistence type="predicted"/>
<evidence type="ECO:0000259" key="1">
    <source>
        <dbReference type="Pfam" id="PF06202"/>
    </source>
</evidence>
<dbReference type="InterPro" id="IPR008928">
    <property type="entry name" value="6-hairpin_glycosidase_sf"/>
</dbReference>
<feature type="domain" description="Glycogen debranching enzyme C-terminal" evidence="1">
    <location>
        <begin position="275"/>
        <end position="638"/>
    </location>
</feature>
<reference evidence="3" key="2">
    <citation type="submission" date="2021-04" db="EMBL/GenBank/DDBJ databases">
        <authorList>
            <person name="Gilroy R."/>
        </authorList>
    </citation>
    <scope>NUCLEOTIDE SEQUENCE</scope>
    <source>
        <strain evidence="3">742</strain>
    </source>
</reference>
<dbReference type="Pfam" id="PF06202">
    <property type="entry name" value="GDE_C"/>
    <property type="match status" value="1"/>
</dbReference>
<dbReference type="Proteomes" id="UP000824178">
    <property type="component" value="Unassembled WGS sequence"/>
</dbReference>
<comment type="caution">
    <text evidence="3">The sequence shown here is derived from an EMBL/GenBank/DDBJ whole genome shotgun (WGS) entry which is preliminary data.</text>
</comment>
<feature type="domain" description="Glycogen debranching enzyme bacterial and archaeal type N-terminal" evidence="2">
    <location>
        <begin position="21"/>
        <end position="228"/>
    </location>
</feature>
<dbReference type="EMBL" id="JAHLFH010000031">
    <property type="protein sequence ID" value="MBU3819101.1"/>
    <property type="molecule type" value="Genomic_DNA"/>
</dbReference>
<dbReference type="PANTHER" id="PTHR10569:SF2">
    <property type="entry name" value="GLYCOGEN DEBRANCHING ENZYME"/>
    <property type="match status" value="1"/>
</dbReference>
<reference evidence="3" key="1">
    <citation type="journal article" date="2021" name="PeerJ">
        <title>Extensive microbial diversity within the chicken gut microbiome revealed by metagenomics and culture.</title>
        <authorList>
            <person name="Gilroy R."/>
            <person name="Ravi A."/>
            <person name="Getino M."/>
            <person name="Pursley I."/>
            <person name="Horton D.L."/>
            <person name="Alikhan N.F."/>
            <person name="Baker D."/>
            <person name="Gharbi K."/>
            <person name="Hall N."/>
            <person name="Watson M."/>
            <person name="Adriaenssens E.M."/>
            <person name="Foster-Nyarko E."/>
            <person name="Jarju S."/>
            <person name="Secka A."/>
            <person name="Antonio M."/>
            <person name="Oren A."/>
            <person name="Chaudhuri R.R."/>
            <person name="La Ragione R."/>
            <person name="Hildebrand F."/>
            <person name="Pallen M.J."/>
        </authorList>
    </citation>
    <scope>NUCLEOTIDE SEQUENCE</scope>
    <source>
        <strain evidence="3">742</strain>
    </source>
</reference>
<evidence type="ECO:0000313" key="3">
    <source>
        <dbReference type="EMBL" id="MBU3819101.1"/>
    </source>
</evidence>
<name>A0A9E2NPV4_9FIRM</name>
<dbReference type="InterPro" id="IPR024742">
    <property type="entry name" value="Glycogen_debranch_N"/>
</dbReference>
<dbReference type="InterPro" id="IPR032790">
    <property type="entry name" value="GDE_C"/>
</dbReference>
<dbReference type="AlphaFoldDB" id="A0A9E2NPV4"/>
<gene>
    <name evidence="3" type="ORF">H9864_01805</name>
</gene>
<dbReference type="GO" id="GO:0004134">
    <property type="term" value="F:4-alpha-glucanotransferase activity"/>
    <property type="evidence" value="ECO:0007669"/>
    <property type="project" value="InterPro"/>
</dbReference>